<protein>
    <recommendedName>
        <fullName evidence="2">ubiquitinyl hydrolase 1</fullName>
        <ecNumber evidence="2">3.4.19.12</ecNumber>
    </recommendedName>
</protein>
<dbReference type="Proteomes" id="UP001189429">
    <property type="component" value="Unassembled WGS sequence"/>
</dbReference>
<name>A0ABN9Y1J0_9DINO</name>
<dbReference type="SMART" id="SM00356">
    <property type="entry name" value="ZnF_C3H1"/>
    <property type="match status" value="1"/>
</dbReference>
<gene>
    <name evidence="11" type="ORF">PCOR1329_LOCUS81691</name>
</gene>
<feature type="compositionally biased region" description="Polar residues" evidence="8">
    <location>
        <begin position="662"/>
        <end position="672"/>
    </location>
</feature>
<dbReference type="SUPFAM" id="SSF54001">
    <property type="entry name" value="Cysteine proteinases"/>
    <property type="match status" value="1"/>
</dbReference>
<feature type="region of interest" description="Disordered" evidence="8">
    <location>
        <begin position="344"/>
        <end position="449"/>
    </location>
</feature>
<evidence type="ECO:0000256" key="6">
    <source>
        <dbReference type="ARBA" id="ARBA00022807"/>
    </source>
</evidence>
<dbReference type="PROSITE" id="PS50103">
    <property type="entry name" value="ZF_C3H1"/>
    <property type="match status" value="1"/>
</dbReference>
<evidence type="ECO:0000256" key="1">
    <source>
        <dbReference type="ARBA" id="ARBA00000707"/>
    </source>
</evidence>
<dbReference type="InterPro" id="IPR000571">
    <property type="entry name" value="Znf_CCCH"/>
</dbReference>
<keyword evidence="7" id="KW-0862">Zinc</keyword>
<dbReference type="InterPro" id="IPR028889">
    <property type="entry name" value="USP"/>
</dbReference>
<keyword evidence="5" id="KW-0378">Hydrolase</keyword>
<evidence type="ECO:0000256" key="5">
    <source>
        <dbReference type="ARBA" id="ARBA00022801"/>
    </source>
</evidence>
<dbReference type="InterPro" id="IPR038765">
    <property type="entry name" value="Papain-like_cys_pep_sf"/>
</dbReference>
<dbReference type="PANTHER" id="PTHR24006">
    <property type="entry name" value="UBIQUITIN CARBOXYL-TERMINAL HYDROLASE"/>
    <property type="match status" value="1"/>
</dbReference>
<organism evidence="11 12">
    <name type="scientific">Prorocentrum cordatum</name>
    <dbReference type="NCBI Taxonomy" id="2364126"/>
    <lineage>
        <taxon>Eukaryota</taxon>
        <taxon>Sar</taxon>
        <taxon>Alveolata</taxon>
        <taxon>Dinophyceae</taxon>
        <taxon>Prorocentrales</taxon>
        <taxon>Prorocentraceae</taxon>
        <taxon>Prorocentrum</taxon>
    </lineage>
</organism>
<sequence length="1321" mass="139721">MWHGGGFRVDDAFCSQLAAGTGTATVLLMFVPGAEAERGEPGELAEPMLCQFFDKLTLRCLVLGVALVPQADSLLQHAEWIRRRLALLTRSPQHDAPLACCSGALAEGAAPVRMDAPLCEQQVVSGCALTFETAPCGRRGASQARGPEQCGAVLAQLVHQPPPVTIHGCVSLDARSRSSADLDAWSAFHRLFCEEVSKEVSLELLPAAASGPGPARAGSVMIFRILPHRNMAAASAVAVELCTLFSTPKEGGKRCLCRGRFARHRPRELLLTAGTACGGARALWRAHAPGVGARGSAEFGHLANREATSLTAMLHSMGVPVGEVEVFEVGPPPGCDTLPATTVELEESPSEGVKSRRSRRKAQAAREAQAADCAGAEDCGGSPAAERPAHECRSGRRPSSTELEEPAELASAVESAEDDDDEAEAEEAQSHQGSTIDGASGASHHRPSFNLSASTEEIGGADAVAPQPTATPCPDFAAAGLCLEGARCPFAHPRGAQLARPEPCPLRSESRERCALRHLCAFAHGEAERACPPYIRARPPGGERQSAASPGEGQAHGPAAAEDTASGLVRRLLHQSTEQLCGLLEQARALSMTEEVEGVERQLLPLFLHRGPVQSQKATPVARSVALSRSSSCDSFFDEPGGRDAAQAARLLLAQAAAGEATQPSTPRSLTHTPGGHAARPQPDSGGKSWPPEGDALETARSQISALLLPLGSAAPVPSAASQPPLELPAEARHAPSSSPLHRYADEPHADQPLRSRARDESERLVVRPPRLDRRPGAVGGGVQSMGYLWHTSPFCISRTPNIHTPAIHTPVSHCSPARSPASFSGYCSPITAMPSGVASPNQRRSQSGYSSPSADRGLLGSAFFVGTATAHSGLMRRLMSLREARGEDNEEESEWSSGDEVPGGADAGMPDLLDNLLQNAQRLPLSRGTKEPSCLCLDLSTEFSGYMKRGLVMNRAAPYLNAFLQVLLPCSPLMHLLAQLSWSSLAKQRPAYACLVQIAGKFFGTGHRVGAEERNIGMAASADGPPSPQGGGWRLSAADPSGPQGVQPPVDAAAFAEPLLRRFERGKNTSAPTPPAPGLVETFLHFVHFVLGQLHDECKWPTLSPITGHHEDSPVSRIFECLLRRPKAPQRTAADASAGAADTVPLLVLHLDLASAPCLSVSEALQQLLRPPGSHFIRLPPFLLLHLQRFKMVDGVPTKISRHCTMDTWLQLEEAAHCTSRTVTYELRSAACHYGEAPEGGTYKALARSGAPPRGAALGGALGAATAGGAGDWYAFDDAAVRLRPAEELGALLQCEGHHVCFLVYRREDTRTVNMRPHAA</sequence>
<feature type="region of interest" description="Disordered" evidence="8">
    <location>
        <begin position="715"/>
        <end position="780"/>
    </location>
</feature>
<accession>A0ABN9Y1J0</accession>
<keyword evidence="12" id="KW-1185">Reference proteome</keyword>
<dbReference type="CDD" id="cd02257">
    <property type="entry name" value="Peptidase_C19"/>
    <property type="match status" value="1"/>
</dbReference>
<feature type="region of interest" description="Disordered" evidence="8">
    <location>
        <begin position="657"/>
        <end position="695"/>
    </location>
</feature>
<keyword evidence="7" id="KW-0479">Metal-binding</keyword>
<dbReference type="EC" id="3.4.19.12" evidence="2"/>
<dbReference type="EMBL" id="CAUYUJ010021672">
    <property type="protein sequence ID" value="CAK0906308.1"/>
    <property type="molecule type" value="Genomic_DNA"/>
</dbReference>
<evidence type="ECO:0000313" key="12">
    <source>
        <dbReference type="Proteomes" id="UP001189429"/>
    </source>
</evidence>
<proteinExistence type="predicted"/>
<feature type="domain" description="USP" evidence="10">
    <location>
        <begin position="950"/>
        <end position="1309"/>
    </location>
</feature>
<feature type="compositionally biased region" description="Basic and acidic residues" evidence="8">
    <location>
        <begin position="743"/>
        <end position="776"/>
    </location>
</feature>
<dbReference type="PROSITE" id="PS50235">
    <property type="entry name" value="USP_3"/>
    <property type="match status" value="1"/>
</dbReference>
<keyword evidence="3" id="KW-0645">Protease</keyword>
<evidence type="ECO:0000313" key="11">
    <source>
        <dbReference type="EMBL" id="CAK0906308.1"/>
    </source>
</evidence>
<keyword evidence="4" id="KW-0833">Ubl conjugation pathway</keyword>
<feature type="compositionally biased region" description="Low complexity" evidence="8">
    <location>
        <begin position="715"/>
        <end position="725"/>
    </location>
</feature>
<keyword evidence="7" id="KW-0863">Zinc-finger</keyword>
<evidence type="ECO:0000256" key="4">
    <source>
        <dbReference type="ARBA" id="ARBA00022786"/>
    </source>
</evidence>
<dbReference type="Gene3D" id="3.90.70.10">
    <property type="entry name" value="Cysteine proteinases"/>
    <property type="match status" value="1"/>
</dbReference>
<feature type="compositionally biased region" description="Low complexity" evidence="8">
    <location>
        <begin position="365"/>
        <end position="380"/>
    </location>
</feature>
<feature type="region of interest" description="Disordered" evidence="8">
    <location>
        <begin position="884"/>
        <end position="905"/>
    </location>
</feature>
<feature type="domain" description="C3H1-type" evidence="9">
    <location>
        <begin position="467"/>
        <end position="495"/>
    </location>
</feature>
<dbReference type="InterPro" id="IPR001394">
    <property type="entry name" value="Peptidase_C19_UCH"/>
</dbReference>
<evidence type="ECO:0000256" key="7">
    <source>
        <dbReference type="PROSITE-ProRule" id="PRU00723"/>
    </source>
</evidence>
<feature type="region of interest" description="Disordered" evidence="8">
    <location>
        <begin position="535"/>
        <end position="563"/>
    </location>
</feature>
<evidence type="ECO:0000256" key="8">
    <source>
        <dbReference type="SAM" id="MobiDB-lite"/>
    </source>
</evidence>
<feature type="zinc finger region" description="C3H1-type" evidence="7">
    <location>
        <begin position="467"/>
        <end position="495"/>
    </location>
</feature>
<comment type="catalytic activity">
    <reaction evidence="1">
        <text>Thiol-dependent hydrolysis of ester, thioester, amide, peptide and isopeptide bonds formed by the C-terminal Gly of ubiquitin (a 76-residue protein attached to proteins as an intracellular targeting signal).</text>
        <dbReference type="EC" id="3.4.19.12"/>
    </reaction>
</comment>
<dbReference type="PANTHER" id="PTHR24006:SF687">
    <property type="entry name" value="UBIQUITIN CARBOXYL-TERMINAL HYDROLASE 10"/>
    <property type="match status" value="1"/>
</dbReference>
<dbReference type="Gene3D" id="4.10.1000.10">
    <property type="entry name" value="Zinc finger, CCCH-type"/>
    <property type="match status" value="1"/>
</dbReference>
<keyword evidence="6" id="KW-0788">Thiol protease</keyword>
<reference evidence="11" key="1">
    <citation type="submission" date="2023-10" db="EMBL/GenBank/DDBJ databases">
        <authorList>
            <person name="Chen Y."/>
            <person name="Shah S."/>
            <person name="Dougan E. K."/>
            <person name="Thang M."/>
            <person name="Chan C."/>
        </authorList>
    </citation>
    <scope>NUCLEOTIDE SEQUENCE [LARGE SCALE GENOMIC DNA]</scope>
</reference>
<evidence type="ECO:0000259" key="9">
    <source>
        <dbReference type="PROSITE" id="PS50103"/>
    </source>
</evidence>
<feature type="compositionally biased region" description="Acidic residues" evidence="8">
    <location>
        <begin position="415"/>
        <end position="427"/>
    </location>
</feature>
<comment type="caution">
    <text evidence="11">The sequence shown here is derived from an EMBL/GenBank/DDBJ whole genome shotgun (WGS) entry which is preliminary data.</text>
</comment>
<dbReference type="Pfam" id="PF00443">
    <property type="entry name" value="UCH"/>
    <property type="match status" value="1"/>
</dbReference>
<evidence type="ECO:0000256" key="2">
    <source>
        <dbReference type="ARBA" id="ARBA00012759"/>
    </source>
</evidence>
<dbReference type="InterPro" id="IPR050164">
    <property type="entry name" value="Peptidase_C19"/>
</dbReference>
<evidence type="ECO:0000256" key="3">
    <source>
        <dbReference type="ARBA" id="ARBA00022670"/>
    </source>
</evidence>
<evidence type="ECO:0000259" key="10">
    <source>
        <dbReference type="PROSITE" id="PS50235"/>
    </source>
</evidence>